<evidence type="ECO:0000256" key="1">
    <source>
        <dbReference type="SAM" id="MobiDB-lite"/>
    </source>
</evidence>
<evidence type="ECO:0000313" key="3">
    <source>
        <dbReference type="Proteomes" id="UP000887116"/>
    </source>
</evidence>
<accession>A0A8X6G1L9</accession>
<comment type="caution">
    <text evidence="2">The sequence shown here is derived from an EMBL/GenBank/DDBJ whole genome shotgun (WGS) entry which is preliminary data.</text>
</comment>
<feature type="compositionally biased region" description="Polar residues" evidence="1">
    <location>
        <begin position="360"/>
        <end position="371"/>
    </location>
</feature>
<keyword evidence="3" id="KW-1185">Reference proteome</keyword>
<reference evidence="2" key="1">
    <citation type="submission" date="2020-07" db="EMBL/GenBank/DDBJ databases">
        <title>Multicomponent nature underlies the extraordinary mechanical properties of spider dragline silk.</title>
        <authorList>
            <person name="Kono N."/>
            <person name="Nakamura H."/>
            <person name="Mori M."/>
            <person name="Yoshida Y."/>
            <person name="Ohtoshi R."/>
            <person name="Malay A.D."/>
            <person name="Moran D.A.P."/>
            <person name="Tomita M."/>
            <person name="Numata K."/>
            <person name="Arakawa K."/>
        </authorList>
    </citation>
    <scope>NUCLEOTIDE SEQUENCE</scope>
</reference>
<organism evidence="2 3">
    <name type="scientific">Trichonephila clavata</name>
    <name type="common">Joro spider</name>
    <name type="synonym">Nephila clavata</name>
    <dbReference type="NCBI Taxonomy" id="2740835"/>
    <lineage>
        <taxon>Eukaryota</taxon>
        <taxon>Metazoa</taxon>
        <taxon>Ecdysozoa</taxon>
        <taxon>Arthropoda</taxon>
        <taxon>Chelicerata</taxon>
        <taxon>Arachnida</taxon>
        <taxon>Araneae</taxon>
        <taxon>Araneomorphae</taxon>
        <taxon>Entelegynae</taxon>
        <taxon>Araneoidea</taxon>
        <taxon>Nephilidae</taxon>
        <taxon>Trichonephila</taxon>
    </lineage>
</organism>
<dbReference type="EMBL" id="BMAO01034085">
    <property type="protein sequence ID" value="GFQ93911.1"/>
    <property type="molecule type" value="Genomic_DNA"/>
</dbReference>
<feature type="compositionally biased region" description="Basic and acidic residues" evidence="1">
    <location>
        <begin position="15"/>
        <end position="27"/>
    </location>
</feature>
<name>A0A8X6G1L9_TRICU</name>
<feature type="compositionally biased region" description="Low complexity" evidence="1">
    <location>
        <begin position="33"/>
        <end position="42"/>
    </location>
</feature>
<dbReference type="Proteomes" id="UP000887116">
    <property type="component" value="Unassembled WGS sequence"/>
</dbReference>
<proteinExistence type="predicted"/>
<feature type="region of interest" description="Disordered" evidence="1">
    <location>
        <begin position="360"/>
        <end position="396"/>
    </location>
</feature>
<protein>
    <submittedName>
        <fullName evidence="2">Uncharacterized protein</fullName>
    </submittedName>
</protein>
<feature type="region of interest" description="Disordered" evidence="1">
    <location>
        <begin position="1"/>
        <end position="60"/>
    </location>
</feature>
<dbReference type="AlphaFoldDB" id="A0A8X6G1L9"/>
<sequence>MRRNSPLVPMKNQRTRAELKALPKEDLSESDESSSSLDSSDSNRCDPPISIPATGQKAKTEDLTHGKNFDCIINSTSGAILTLIPTKKLYFKPDNMNALLEINVEKATIYHDAGKKRAPKSASVLKVTNQYVINGCNPHAVRKLDNSRATGVSAQQNQTQYRPQNVLISNNETYIPPEFGGRNNLKNTPESNEPCRNFPCDVNSSARKNENNFDEVLSEMKTPTLYRNTGINSVIHDLFGSLLDNNGRDALPHDYYTDAEGLLYGNGTFQSSFAIEVPDRENFNIPTPSSSLGIQNDEGICSDSSISSNELNFKQADSDFTAFCDTLSPIIDDKSVIKNIPTVSRVKSCYKLAEEEHIPFNSSQSSANKNVSKGKVLHELPEESQSPSDSSESSDT</sequence>
<gene>
    <name evidence="2" type="ORF">TNCT_607731</name>
</gene>
<evidence type="ECO:0000313" key="2">
    <source>
        <dbReference type="EMBL" id="GFQ93911.1"/>
    </source>
</evidence>
<feature type="compositionally biased region" description="Low complexity" evidence="1">
    <location>
        <begin position="383"/>
        <end position="396"/>
    </location>
</feature>